<feature type="transmembrane region" description="Helical" evidence="1">
    <location>
        <begin position="58"/>
        <end position="81"/>
    </location>
</feature>
<organism evidence="2 3">
    <name type="scientific">Steinernema glaseri</name>
    <dbReference type="NCBI Taxonomy" id="37863"/>
    <lineage>
        <taxon>Eukaryota</taxon>
        <taxon>Metazoa</taxon>
        <taxon>Ecdysozoa</taxon>
        <taxon>Nematoda</taxon>
        <taxon>Chromadorea</taxon>
        <taxon>Rhabditida</taxon>
        <taxon>Tylenchina</taxon>
        <taxon>Panagrolaimomorpha</taxon>
        <taxon>Strongyloidoidea</taxon>
        <taxon>Steinernematidae</taxon>
        <taxon>Steinernema</taxon>
    </lineage>
</organism>
<protein>
    <submittedName>
        <fullName evidence="3">G_PROTEIN_RECEP_F1_2 domain-containing protein</fullName>
    </submittedName>
</protein>
<dbReference type="AlphaFoldDB" id="A0A1I7Z431"/>
<proteinExistence type="predicted"/>
<evidence type="ECO:0000313" key="3">
    <source>
        <dbReference type="WBParaSite" id="L893_g2272.t1"/>
    </source>
</evidence>
<accession>A0A1I7Z431</accession>
<feature type="transmembrane region" description="Helical" evidence="1">
    <location>
        <begin position="20"/>
        <end position="38"/>
    </location>
</feature>
<evidence type="ECO:0000313" key="2">
    <source>
        <dbReference type="Proteomes" id="UP000095287"/>
    </source>
</evidence>
<dbReference type="InterPro" id="IPR019428">
    <property type="entry name" value="7TM_GPCR_serpentine_rcpt_Str"/>
</dbReference>
<name>A0A1I7Z431_9BILA</name>
<keyword evidence="1" id="KW-0812">Transmembrane</keyword>
<sequence length="142" mass="15764">MIVNGPFTGLGKLLGKGCFMVFATAFLLNIALLALTFVHRYIQICKKHLAMRFMSAEYMSLTVAIIVVPVVMLDLAMIYAYTFTTQFSIHTSQESYEVRALYVENIGGILGGYGGKLAVYTQYLCPGSYDSHHRLYAQGAIE</sequence>
<dbReference type="WBParaSite" id="L893_g2272.t1">
    <property type="protein sequence ID" value="L893_g2272.t1"/>
    <property type="gene ID" value="L893_g2272"/>
</dbReference>
<reference evidence="3" key="1">
    <citation type="submission" date="2016-11" db="UniProtKB">
        <authorList>
            <consortium name="WormBaseParasite"/>
        </authorList>
    </citation>
    <scope>IDENTIFICATION</scope>
</reference>
<keyword evidence="1" id="KW-1133">Transmembrane helix</keyword>
<keyword evidence="2" id="KW-1185">Reference proteome</keyword>
<dbReference type="Proteomes" id="UP000095287">
    <property type="component" value="Unplaced"/>
</dbReference>
<evidence type="ECO:0000256" key="1">
    <source>
        <dbReference type="SAM" id="Phobius"/>
    </source>
</evidence>
<dbReference type="Pfam" id="PF10326">
    <property type="entry name" value="7TM_GPCR_Str"/>
    <property type="match status" value="1"/>
</dbReference>
<keyword evidence="1" id="KW-0472">Membrane</keyword>